<dbReference type="AlphaFoldDB" id="A0A841GAF8"/>
<accession>A0A841GAF8</accession>
<name>A0A841GAF8_9GAMM</name>
<keyword evidence="2" id="KW-1185">Reference proteome</keyword>
<dbReference type="EMBL" id="JACHGR010000002">
    <property type="protein sequence ID" value="MBB6054607.1"/>
    <property type="molecule type" value="Genomic_DNA"/>
</dbReference>
<organism evidence="1 2">
    <name type="scientific">Tolumonas osonensis</name>
    <dbReference type="NCBI Taxonomy" id="675874"/>
    <lineage>
        <taxon>Bacteria</taxon>
        <taxon>Pseudomonadati</taxon>
        <taxon>Pseudomonadota</taxon>
        <taxon>Gammaproteobacteria</taxon>
        <taxon>Aeromonadales</taxon>
        <taxon>Aeromonadaceae</taxon>
        <taxon>Tolumonas</taxon>
    </lineage>
</organism>
<evidence type="ECO:0000313" key="1">
    <source>
        <dbReference type="EMBL" id="MBB6054607.1"/>
    </source>
</evidence>
<evidence type="ECO:0000313" key="2">
    <source>
        <dbReference type="Proteomes" id="UP000585721"/>
    </source>
</evidence>
<reference evidence="1 2" key="1">
    <citation type="submission" date="2020-08" db="EMBL/GenBank/DDBJ databases">
        <title>Genomic Encyclopedia of Type Strains, Phase IV (KMG-IV): sequencing the most valuable type-strain genomes for metagenomic binning, comparative biology and taxonomic classification.</title>
        <authorList>
            <person name="Goeker M."/>
        </authorList>
    </citation>
    <scope>NUCLEOTIDE SEQUENCE [LARGE SCALE GENOMIC DNA]</scope>
    <source>
        <strain evidence="1 2">DSM 22975</strain>
    </source>
</reference>
<sequence>MFMAMMSSIQCNPVFKQKYEHLKAAGKLPKVALIACMRKLIVILNTMVKNQQQWQLN</sequence>
<proteinExistence type="predicted"/>
<gene>
    <name evidence="1" type="ORF">HNR75_000479</name>
</gene>
<comment type="caution">
    <text evidence="1">The sequence shown here is derived from an EMBL/GenBank/DDBJ whole genome shotgun (WGS) entry which is preliminary data.</text>
</comment>
<dbReference type="Proteomes" id="UP000585721">
    <property type="component" value="Unassembled WGS sequence"/>
</dbReference>
<protein>
    <submittedName>
        <fullName evidence="1">Transposase</fullName>
    </submittedName>
</protein>